<evidence type="ECO:0008006" key="3">
    <source>
        <dbReference type="Google" id="ProtNLM"/>
    </source>
</evidence>
<reference evidence="1 2" key="1">
    <citation type="submission" date="2018-11" db="EMBL/GenBank/DDBJ databases">
        <authorList>
            <person name="Li F."/>
        </authorList>
    </citation>
    <scope>NUCLEOTIDE SEQUENCE [LARGE SCALE GENOMIC DNA]</scope>
    <source>
        <strain evidence="1 2">Gsoil 818</strain>
    </source>
</reference>
<dbReference type="AlphaFoldDB" id="A0A3N0GQJ6"/>
<name>A0A3N0GQJ6_9ACTN</name>
<proteinExistence type="predicted"/>
<dbReference type="EMBL" id="RJSF01000040">
    <property type="protein sequence ID" value="RNM14380.1"/>
    <property type="molecule type" value="Genomic_DNA"/>
</dbReference>
<evidence type="ECO:0000313" key="2">
    <source>
        <dbReference type="Proteomes" id="UP000279994"/>
    </source>
</evidence>
<comment type="caution">
    <text evidence="1">The sequence shown here is derived from an EMBL/GenBank/DDBJ whole genome shotgun (WGS) entry which is preliminary data.</text>
</comment>
<dbReference type="OrthoDB" id="572274at2"/>
<evidence type="ECO:0000313" key="1">
    <source>
        <dbReference type="EMBL" id="RNM14380.1"/>
    </source>
</evidence>
<dbReference type="Proteomes" id="UP000279994">
    <property type="component" value="Unassembled WGS sequence"/>
</dbReference>
<accession>A0A3N0GQJ6</accession>
<dbReference type="InterPro" id="IPR007612">
    <property type="entry name" value="LOR"/>
</dbReference>
<gene>
    <name evidence="1" type="ORF">EFL26_12325</name>
</gene>
<sequence>MHLSSFFVSQRLTMMVNRYEIRAAGADGKPGQLMALAQQKRLAFKEQVTFYSDEERTHPVFSFKARKTIDLASGYDVHDEFGNQIGFFRKDFGRSLLRSTFHLSGPGIEATGQERNVVVAIARRVVDFPFAFHFDFVDASGQPVMSVERQFSVRDRYSVTVPDPRLDFRLAAAMAVGLDALMAR</sequence>
<organism evidence="1 2">
    <name type="scientific">Nocardioides pocheonensis</name>
    <dbReference type="NCBI Taxonomy" id="661485"/>
    <lineage>
        <taxon>Bacteria</taxon>
        <taxon>Bacillati</taxon>
        <taxon>Actinomycetota</taxon>
        <taxon>Actinomycetes</taxon>
        <taxon>Propionibacteriales</taxon>
        <taxon>Nocardioidaceae</taxon>
        <taxon>Nocardioides</taxon>
    </lineage>
</organism>
<dbReference type="Pfam" id="PF04525">
    <property type="entry name" value="LOR"/>
    <property type="match status" value="1"/>
</dbReference>
<keyword evidence="2" id="KW-1185">Reference proteome</keyword>
<protein>
    <recommendedName>
        <fullName evidence="3">Scramblase</fullName>
    </recommendedName>
</protein>